<dbReference type="Pfam" id="PF13456">
    <property type="entry name" value="RVT_3"/>
    <property type="match status" value="1"/>
</dbReference>
<accession>A0A397Y2E2</accession>
<dbReference type="InterPro" id="IPR044730">
    <property type="entry name" value="RNase_H-like_dom_plant"/>
</dbReference>
<evidence type="ECO:0000313" key="2">
    <source>
        <dbReference type="EMBL" id="RID44706.1"/>
    </source>
</evidence>
<gene>
    <name evidence="2" type="ORF">BRARA_I01484</name>
</gene>
<feature type="non-terminal residue" evidence="2">
    <location>
        <position position="1"/>
    </location>
</feature>
<dbReference type="GO" id="GO:0004523">
    <property type="term" value="F:RNA-DNA hybrid ribonuclease activity"/>
    <property type="evidence" value="ECO:0007669"/>
    <property type="project" value="InterPro"/>
</dbReference>
<evidence type="ECO:0000313" key="3">
    <source>
        <dbReference type="Proteomes" id="UP000264353"/>
    </source>
</evidence>
<dbReference type="Gene3D" id="3.30.420.10">
    <property type="entry name" value="Ribonuclease H-like superfamily/Ribonuclease H"/>
    <property type="match status" value="1"/>
</dbReference>
<evidence type="ECO:0000259" key="1">
    <source>
        <dbReference type="Pfam" id="PF13456"/>
    </source>
</evidence>
<sequence>SPILTNRSCSWNPPSKNWLKCNSSGTWNKNKENSGLGWICRDEKCHVLWTGARTVTRLVSTIITETEVLEWSAETLAGFGYKNIIFESDSLTLVKMINGVEEVWPMLQPTIEVIRQSLSQIQSL</sequence>
<protein>
    <recommendedName>
        <fullName evidence="1">RNase H type-1 domain-containing protein</fullName>
    </recommendedName>
</protein>
<dbReference type="AlphaFoldDB" id="A0A397Y2E2"/>
<organism evidence="2 3">
    <name type="scientific">Brassica campestris</name>
    <name type="common">Field mustard</name>
    <dbReference type="NCBI Taxonomy" id="3711"/>
    <lineage>
        <taxon>Eukaryota</taxon>
        <taxon>Viridiplantae</taxon>
        <taxon>Streptophyta</taxon>
        <taxon>Embryophyta</taxon>
        <taxon>Tracheophyta</taxon>
        <taxon>Spermatophyta</taxon>
        <taxon>Magnoliopsida</taxon>
        <taxon>eudicotyledons</taxon>
        <taxon>Gunneridae</taxon>
        <taxon>Pentapetalae</taxon>
        <taxon>rosids</taxon>
        <taxon>malvids</taxon>
        <taxon>Brassicales</taxon>
        <taxon>Brassicaceae</taxon>
        <taxon>Brassiceae</taxon>
        <taxon>Brassica</taxon>
    </lineage>
</organism>
<dbReference type="CDD" id="cd06222">
    <property type="entry name" value="RNase_H_like"/>
    <property type="match status" value="1"/>
</dbReference>
<dbReference type="InterPro" id="IPR002156">
    <property type="entry name" value="RNaseH_domain"/>
</dbReference>
<reference evidence="2 3" key="1">
    <citation type="submission" date="2018-06" db="EMBL/GenBank/DDBJ databases">
        <title>WGS assembly of Brassica rapa FPsc.</title>
        <authorList>
            <person name="Bowman J."/>
            <person name="Kohchi T."/>
            <person name="Yamato K."/>
            <person name="Jenkins J."/>
            <person name="Shu S."/>
            <person name="Ishizaki K."/>
            <person name="Yamaoka S."/>
            <person name="Nishihama R."/>
            <person name="Nakamura Y."/>
            <person name="Berger F."/>
            <person name="Adam C."/>
            <person name="Aki S."/>
            <person name="Althoff F."/>
            <person name="Araki T."/>
            <person name="Arteaga-Vazquez M."/>
            <person name="Balasubrmanian S."/>
            <person name="Bauer D."/>
            <person name="Boehm C."/>
            <person name="Briginshaw L."/>
            <person name="Caballero-Perez J."/>
            <person name="Catarino B."/>
            <person name="Chen F."/>
            <person name="Chiyoda S."/>
            <person name="Chovatia M."/>
            <person name="Davies K."/>
            <person name="Delmans M."/>
            <person name="Demura T."/>
            <person name="Dierschke T."/>
            <person name="Dolan L."/>
            <person name="Dorantes-Acosta A."/>
            <person name="Eklund D."/>
            <person name="Florent S."/>
            <person name="Flores-Sandoval E."/>
            <person name="Fujiyama A."/>
            <person name="Fukuzawa H."/>
            <person name="Galik B."/>
            <person name="Grimanelli D."/>
            <person name="Grimwood J."/>
            <person name="Grossniklaus U."/>
            <person name="Hamada T."/>
            <person name="Haseloff J."/>
            <person name="Hetherington A."/>
            <person name="Higo A."/>
            <person name="Hirakawa Y."/>
            <person name="Hundley H."/>
            <person name="Ikeda Y."/>
            <person name="Inoue K."/>
            <person name="Inoue S."/>
            <person name="Ishida S."/>
            <person name="Jia Q."/>
            <person name="Kakita M."/>
            <person name="Kanazawa T."/>
            <person name="Kawai Y."/>
            <person name="Kawashima T."/>
            <person name="Kennedy M."/>
            <person name="Kinose K."/>
            <person name="Kinoshita T."/>
            <person name="Kohara Y."/>
            <person name="Koide E."/>
            <person name="Komatsu K."/>
            <person name="Kopischke S."/>
            <person name="Kubo M."/>
            <person name="Kyozuka J."/>
            <person name="Lagercrantz U."/>
            <person name="Lin S."/>
            <person name="Lindquist E."/>
            <person name="Lipzen A."/>
            <person name="Lu C."/>
            <person name="Luna E."/>
            <person name="Martienssen R."/>
            <person name="Minamino N."/>
            <person name="Mizutani M."/>
            <person name="Mizutani M."/>
            <person name="Mochizuki N."/>
            <person name="Monte I."/>
            <person name="Mosher R."/>
            <person name="Nagasaki H."/>
            <person name="Nakagami H."/>
            <person name="Naramoto S."/>
            <person name="Nishitani K."/>
            <person name="Ohtani M."/>
            <person name="Okamoto T."/>
            <person name="Okumura M."/>
            <person name="Phillips J."/>
            <person name="Pollak B."/>
            <person name="Reinders A."/>
            <person name="Roevekamp M."/>
            <person name="Sano R."/>
            <person name="Sawa S."/>
            <person name="Schmid M."/>
            <person name="Shirakawa M."/>
            <person name="Solano R."/>
            <person name="Spunde A."/>
            <person name="Suetsugu N."/>
            <person name="Sugano S."/>
            <person name="Sugiyama A."/>
            <person name="Sun R."/>
            <person name="Suzuki Y."/>
            <person name="Takenaka M."/>
            <person name="Takezawa D."/>
            <person name="Tomogane H."/>
            <person name="Tsuzuki M."/>
            <person name="Ueda T."/>
            <person name="Umeda M."/>
            <person name="Ward J."/>
            <person name="Watanabe Y."/>
            <person name="Yazaki K."/>
            <person name="Yokoyama R."/>
            <person name="Yoshitake Y."/>
            <person name="Yotsui I."/>
            <person name="Zachgo S."/>
            <person name="Schmutz J."/>
        </authorList>
    </citation>
    <scope>NUCLEOTIDE SEQUENCE [LARGE SCALE GENOMIC DNA]</scope>
    <source>
        <strain evidence="3">cv. B-3</strain>
    </source>
</reference>
<dbReference type="PANTHER" id="PTHR47074">
    <property type="entry name" value="BNAC02G40300D PROTEIN"/>
    <property type="match status" value="1"/>
</dbReference>
<feature type="domain" description="RNase H type-1" evidence="1">
    <location>
        <begin position="22"/>
        <end position="122"/>
    </location>
</feature>
<name>A0A397Y2E2_BRACM</name>
<dbReference type="InterPro" id="IPR036397">
    <property type="entry name" value="RNaseH_sf"/>
</dbReference>
<proteinExistence type="predicted"/>
<dbReference type="InterPro" id="IPR052929">
    <property type="entry name" value="RNase_H-like_EbsB-rel"/>
</dbReference>
<dbReference type="GO" id="GO:0003676">
    <property type="term" value="F:nucleic acid binding"/>
    <property type="evidence" value="ECO:0007669"/>
    <property type="project" value="InterPro"/>
</dbReference>
<dbReference type="EMBL" id="CM010636">
    <property type="protein sequence ID" value="RID44706.1"/>
    <property type="molecule type" value="Genomic_DNA"/>
</dbReference>
<dbReference type="Proteomes" id="UP000264353">
    <property type="component" value="Chromosome A9"/>
</dbReference>
<dbReference type="PANTHER" id="PTHR47074:SF48">
    <property type="entry name" value="POLYNUCLEOTIDYL TRANSFERASE, RIBONUCLEASE H-LIKE SUPERFAMILY PROTEIN"/>
    <property type="match status" value="1"/>
</dbReference>